<dbReference type="Pfam" id="PF00015">
    <property type="entry name" value="MCPsignal"/>
    <property type="match status" value="1"/>
</dbReference>
<evidence type="ECO:0000256" key="2">
    <source>
        <dbReference type="ARBA" id="ARBA00029447"/>
    </source>
</evidence>
<dbReference type="Gene3D" id="3.30.450.20">
    <property type="entry name" value="PAS domain"/>
    <property type="match status" value="1"/>
</dbReference>
<dbReference type="EMBL" id="QPJT01000004">
    <property type="protein sequence ID" value="RCX18871.1"/>
    <property type="molecule type" value="Genomic_DNA"/>
</dbReference>
<evidence type="ECO:0000259" key="5">
    <source>
        <dbReference type="PROSITE" id="PS50111"/>
    </source>
</evidence>
<name>A0A369BBT4_9FIRM</name>
<dbReference type="GO" id="GO:0007165">
    <property type="term" value="P:signal transduction"/>
    <property type="evidence" value="ECO:0007669"/>
    <property type="project" value="UniProtKB-KW"/>
</dbReference>
<dbReference type="SMART" id="SM00283">
    <property type="entry name" value="MA"/>
    <property type="match status" value="1"/>
</dbReference>
<keyword evidence="4" id="KW-0472">Membrane</keyword>
<dbReference type="Gene3D" id="6.10.340.10">
    <property type="match status" value="1"/>
</dbReference>
<sequence length="706" mass="76722">MKLKTSNTTKSATDKKTRGIAGGISKGISSLANPLRNTKIQMRLIVSFTLISIITLGTTGILAYKKSSEAITKKIQSYSSQMIGQFSSISQTHLGKYDSSLMDLALSREIRYGIADLETGDSMQDVRITSNISQQMFSKFLSTPEVLSADIFKIGSDAVISYNPGPMSKNKELKDKYINLLSESGSSVIWAYYKATEDNSFTDCIILGRKIASYYSAKDIGYIFAYLKPSAMESVLKNINFGEGSEITLLTQDGFVISGSSPELFGTEFKEKSIMQNLISGESETFQYTINNKDCLIAHSYIQSAGWYAIASIPYDYINADPNTIKNFIVMFFVVSMLVSIILSFIIAKSISIPLSSLSNFMSEAKNGNLAIAVKDNSRDEIGEVIGNFNQMLQNIRSLISKVQASTHRVLSSSEKIAASSQRSFAASEQISLTIQEIARGASDQASEIAQGMEHMGRLSDGINKVSSDAGNVSSVVDNTRSLSKGALDTVKILNDKAQDTKAVTSKIVVDINSLNDDMKEIKKIVKLIADISEQTNLLSLNAAIEAARAGEAGRGFAVVADEVKKLAEQSKDASVTINRILNTIQHKSELTAEEANSASDIIQQQSEAVSQTDESFKTILYAMEGISEQIRHMEGSVEEISIFRQKTLSTIENVSAVSEQSAATAQEVSASTQEQIAGTEELAALAKDLNVMSQELDTAISQFKI</sequence>
<dbReference type="RefSeq" id="WP_170138040.1">
    <property type="nucleotide sequence ID" value="NZ_QPJT01000004.1"/>
</dbReference>
<dbReference type="CDD" id="cd12912">
    <property type="entry name" value="PDC2_MCP_like"/>
    <property type="match status" value="1"/>
</dbReference>
<dbReference type="PROSITE" id="PS50111">
    <property type="entry name" value="CHEMOTAXIS_TRANSDUC_2"/>
    <property type="match status" value="1"/>
</dbReference>
<evidence type="ECO:0000256" key="3">
    <source>
        <dbReference type="PROSITE-ProRule" id="PRU00284"/>
    </source>
</evidence>
<feature type="transmembrane region" description="Helical" evidence="4">
    <location>
        <begin position="44"/>
        <end position="64"/>
    </location>
</feature>
<evidence type="ECO:0000313" key="8">
    <source>
        <dbReference type="Proteomes" id="UP000253034"/>
    </source>
</evidence>
<dbReference type="SMART" id="SM00304">
    <property type="entry name" value="HAMP"/>
    <property type="match status" value="2"/>
</dbReference>
<comment type="caution">
    <text evidence="7">The sequence shown here is derived from an EMBL/GenBank/DDBJ whole genome shotgun (WGS) entry which is preliminary data.</text>
</comment>
<keyword evidence="8" id="KW-1185">Reference proteome</keyword>
<dbReference type="SUPFAM" id="SSF58104">
    <property type="entry name" value="Methyl-accepting chemotaxis protein (MCP) signaling domain"/>
    <property type="match status" value="1"/>
</dbReference>
<feature type="transmembrane region" description="Helical" evidence="4">
    <location>
        <begin position="328"/>
        <end position="348"/>
    </location>
</feature>
<dbReference type="PANTHER" id="PTHR32089:SF112">
    <property type="entry name" value="LYSOZYME-LIKE PROTEIN-RELATED"/>
    <property type="match status" value="1"/>
</dbReference>
<proteinExistence type="inferred from homology"/>
<dbReference type="InterPro" id="IPR003660">
    <property type="entry name" value="HAMP_dom"/>
</dbReference>
<keyword evidence="1 3" id="KW-0807">Transducer</keyword>
<dbReference type="CDD" id="cd06225">
    <property type="entry name" value="HAMP"/>
    <property type="match status" value="1"/>
</dbReference>
<evidence type="ECO:0000256" key="1">
    <source>
        <dbReference type="ARBA" id="ARBA00023224"/>
    </source>
</evidence>
<dbReference type="PROSITE" id="PS50885">
    <property type="entry name" value="HAMP"/>
    <property type="match status" value="1"/>
</dbReference>
<keyword evidence="4" id="KW-1133">Transmembrane helix</keyword>
<dbReference type="InterPro" id="IPR004089">
    <property type="entry name" value="MCPsignal_dom"/>
</dbReference>
<reference evidence="7 8" key="1">
    <citation type="submission" date="2018-07" db="EMBL/GenBank/DDBJ databases">
        <title>Genomic Encyclopedia of Type Strains, Phase IV (KMG-IV): sequencing the most valuable type-strain genomes for metagenomic binning, comparative biology and taxonomic classification.</title>
        <authorList>
            <person name="Goeker M."/>
        </authorList>
    </citation>
    <scope>NUCLEOTIDE SEQUENCE [LARGE SCALE GENOMIC DNA]</scope>
    <source>
        <strain evidence="7 8">DSM 27016</strain>
    </source>
</reference>
<evidence type="ECO:0000256" key="4">
    <source>
        <dbReference type="SAM" id="Phobius"/>
    </source>
</evidence>
<dbReference type="Proteomes" id="UP000253034">
    <property type="component" value="Unassembled WGS sequence"/>
</dbReference>
<dbReference type="Gene3D" id="1.10.287.950">
    <property type="entry name" value="Methyl-accepting chemotaxis protein"/>
    <property type="match status" value="1"/>
</dbReference>
<dbReference type="CDD" id="cd11386">
    <property type="entry name" value="MCP_signal"/>
    <property type="match status" value="1"/>
</dbReference>
<comment type="similarity">
    <text evidence="2">Belongs to the methyl-accepting chemotaxis (MCP) protein family.</text>
</comment>
<evidence type="ECO:0000259" key="6">
    <source>
        <dbReference type="PROSITE" id="PS50885"/>
    </source>
</evidence>
<protein>
    <submittedName>
        <fullName evidence="7">Methyl-accepting chemotaxis sensory transducer with Cache sensor</fullName>
    </submittedName>
</protein>
<dbReference type="AlphaFoldDB" id="A0A369BBT4"/>
<accession>A0A369BBT4</accession>
<organism evidence="7 8">
    <name type="scientific">Anaerobacterium chartisolvens</name>
    <dbReference type="NCBI Taxonomy" id="1297424"/>
    <lineage>
        <taxon>Bacteria</taxon>
        <taxon>Bacillati</taxon>
        <taxon>Bacillota</taxon>
        <taxon>Clostridia</taxon>
        <taxon>Eubacteriales</taxon>
        <taxon>Oscillospiraceae</taxon>
        <taxon>Anaerobacterium</taxon>
    </lineage>
</organism>
<dbReference type="GO" id="GO:0016020">
    <property type="term" value="C:membrane"/>
    <property type="evidence" value="ECO:0007669"/>
    <property type="project" value="InterPro"/>
</dbReference>
<feature type="domain" description="Methyl-accepting transducer" evidence="5">
    <location>
        <begin position="420"/>
        <end position="677"/>
    </location>
</feature>
<keyword evidence="4" id="KW-0812">Transmembrane</keyword>
<evidence type="ECO:0000313" key="7">
    <source>
        <dbReference type="EMBL" id="RCX18871.1"/>
    </source>
</evidence>
<feature type="domain" description="HAMP" evidence="6">
    <location>
        <begin position="349"/>
        <end position="401"/>
    </location>
</feature>
<dbReference type="PANTHER" id="PTHR32089">
    <property type="entry name" value="METHYL-ACCEPTING CHEMOTAXIS PROTEIN MCPB"/>
    <property type="match status" value="1"/>
</dbReference>
<gene>
    <name evidence="7" type="ORF">DFR58_104141</name>
</gene>
<dbReference type="Pfam" id="PF00672">
    <property type="entry name" value="HAMP"/>
    <property type="match status" value="1"/>
</dbReference>